<dbReference type="PROSITE" id="PS01070">
    <property type="entry name" value="NUCLEASE_NON_SPEC"/>
    <property type="match status" value="1"/>
</dbReference>
<evidence type="ECO:0000256" key="7">
    <source>
        <dbReference type="ARBA" id="ARBA00022842"/>
    </source>
</evidence>
<dbReference type="SMART" id="SM00892">
    <property type="entry name" value="Endonuclease_NS"/>
    <property type="match status" value="1"/>
</dbReference>
<dbReference type="GO" id="GO:0004519">
    <property type="term" value="F:endonuclease activity"/>
    <property type="evidence" value="ECO:0007669"/>
    <property type="project" value="UniProtKB-KW"/>
</dbReference>
<feature type="domain" description="ENPP1-3/EXOG-like endonuclease/phosphodiesterase" evidence="8">
    <location>
        <begin position="45"/>
        <end position="234"/>
    </location>
</feature>
<name>A0A6J5L3H6_9CAUD</name>
<evidence type="ECO:0000256" key="1">
    <source>
        <dbReference type="ARBA" id="ARBA00001946"/>
    </source>
</evidence>
<keyword evidence="4" id="KW-0479">Metal-binding</keyword>
<dbReference type="InterPro" id="IPR001604">
    <property type="entry name" value="Endo_G_ENPP1-like_dom"/>
</dbReference>
<organism evidence="10">
    <name type="scientific">uncultured Caudovirales phage</name>
    <dbReference type="NCBI Taxonomy" id="2100421"/>
    <lineage>
        <taxon>Viruses</taxon>
        <taxon>Duplodnaviria</taxon>
        <taxon>Heunggongvirae</taxon>
        <taxon>Uroviricota</taxon>
        <taxon>Caudoviricetes</taxon>
        <taxon>Peduoviridae</taxon>
        <taxon>Maltschvirus</taxon>
        <taxon>Maltschvirus maltsch</taxon>
    </lineage>
</organism>
<dbReference type="InterPro" id="IPR044929">
    <property type="entry name" value="DNA/RNA_non-sp_Endonuclease_sf"/>
</dbReference>
<evidence type="ECO:0000313" key="10">
    <source>
        <dbReference type="EMBL" id="CAB4129248.1"/>
    </source>
</evidence>
<dbReference type="InterPro" id="IPR018524">
    <property type="entry name" value="DNA/RNA_endonuclease_AS"/>
</dbReference>
<dbReference type="GO" id="GO:0046872">
    <property type="term" value="F:metal ion binding"/>
    <property type="evidence" value="ECO:0007669"/>
    <property type="project" value="UniProtKB-KW"/>
</dbReference>
<feature type="domain" description="DNA/RNA non-specific endonuclease/pyrophosphatase/phosphodiesterase" evidence="9">
    <location>
        <begin position="44"/>
        <end position="236"/>
    </location>
</feature>
<keyword evidence="7" id="KW-0460">Magnesium</keyword>
<protein>
    <submittedName>
        <fullName evidence="10">NUC1 DNA/RNA endonuclease G, NUC1</fullName>
    </submittedName>
</protein>
<proteinExistence type="inferred from homology"/>
<dbReference type="GO" id="GO:0016787">
    <property type="term" value="F:hydrolase activity"/>
    <property type="evidence" value="ECO:0007669"/>
    <property type="project" value="UniProtKB-KW"/>
</dbReference>
<evidence type="ECO:0000256" key="2">
    <source>
        <dbReference type="ARBA" id="ARBA00010052"/>
    </source>
</evidence>
<evidence type="ECO:0000256" key="3">
    <source>
        <dbReference type="ARBA" id="ARBA00022722"/>
    </source>
</evidence>
<evidence type="ECO:0000256" key="4">
    <source>
        <dbReference type="ARBA" id="ARBA00022723"/>
    </source>
</evidence>
<dbReference type="PANTHER" id="PTHR13966">
    <property type="entry name" value="ENDONUCLEASE RELATED"/>
    <property type="match status" value="1"/>
</dbReference>
<evidence type="ECO:0000259" key="8">
    <source>
        <dbReference type="SMART" id="SM00477"/>
    </source>
</evidence>
<dbReference type="Gene3D" id="3.40.570.10">
    <property type="entry name" value="Extracellular Endonuclease, subunit A"/>
    <property type="match status" value="1"/>
</dbReference>
<accession>A0A6J5L3H6</accession>
<dbReference type="GO" id="GO:0003676">
    <property type="term" value="F:nucleic acid binding"/>
    <property type="evidence" value="ECO:0007669"/>
    <property type="project" value="InterPro"/>
</dbReference>
<dbReference type="InterPro" id="IPR040255">
    <property type="entry name" value="Non-specific_endonuclease"/>
</dbReference>
<keyword evidence="5 10" id="KW-0255">Endonuclease</keyword>
<dbReference type="SUPFAM" id="SSF54060">
    <property type="entry name" value="His-Me finger endonucleases"/>
    <property type="match status" value="1"/>
</dbReference>
<dbReference type="Pfam" id="PF01223">
    <property type="entry name" value="Endonuclease_NS"/>
    <property type="match status" value="1"/>
</dbReference>
<keyword evidence="3" id="KW-0540">Nuclease</keyword>
<keyword evidence="6" id="KW-0378">Hydrolase</keyword>
<evidence type="ECO:0000256" key="6">
    <source>
        <dbReference type="ARBA" id="ARBA00022801"/>
    </source>
</evidence>
<dbReference type="InterPro" id="IPR020821">
    <property type="entry name" value="ENPP1-3/EXOG-like_nuc-like"/>
</dbReference>
<gene>
    <name evidence="10" type="ORF">UFOVP112_346</name>
</gene>
<evidence type="ECO:0000256" key="5">
    <source>
        <dbReference type="ARBA" id="ARBA00022759"/>
    </source>
</evidence>
<evidence type="ECO:0000259" key="9">
    <source>
        <dbReference type="SMART" id="SM00892"/>
    </source>
</evidence>
<dbReference type="EMBL" id="LR796233">
    <property type="protein sequence ID" value="CAB4129248.1"/>
    <property type="molecule type" value="Genomic_DNA"/>
</dbReference>
<comment type="similarity">
    <text evidence="2">Belongs to the DNA/RNA non-specific endonuclease family.</text>
</comment>
<sequence>MKKFLLLLAFAPIVAFAQINQQCPQFTVNGTPQYQAQPGDQEICHANYAVIHKCSVKAPVAVFEHLTVAAMTGPSKRKDNFRPDPAVYPQCSASLADYATVGKTHDRGHMAPAGNNTQNDLVMSESFFLSNMVAQVANNNRGIWKQLETYERQWATAPGTDFYIISGGIYDQGHPVTGNGLGIPTRLYKIIIEKNSRQVQAYLMPNAPLPVADLPKYQTTMTAVEQATGMRFNLGQ</sequence>
<reference evidence="10" key="1">
    <citation type="submission" date="2020-04" db="EMBL/GenBank/DDBJ databases">
        <authorList>
            <person name="Chiriac C."/>
            <person name="Salcher M."/>
            <person name="Ghai R."/>
            <person name="Kavagutti S V."/>
        </authorList>
    </citation>
    <scope>NUCLEOTIDE SEQUENCE</scope>
</reference>
<comment type="cofactor">
    <cofactor evidence="1">
        <name>Mg(2+)</name>
        <dbReference type="ChEBI" id="CHEBI:18420"/>
    </cofactor>
</comment>
<dbReference type="SMART" id="SM00477">
    <property type="entry name" value="NUC"/>
    <property type="match status" value="1"/>
</dbReference>
<dbReference type="PANTHER" id="PTHR13966:SF5">
    <property type="entry name" value="ENDONUCLEASE G, MITOCHONDRIAL"/>
    <property type="match status" value="1"/>
</dbReference>
<dbReference type="InterPro" id="IPR044925">
    <property type="entry name" value="His-Me_finger_sf"/>
</dbReference>